<dbReference type="Pfam" id="PF12452">
    <property type="entry name" value="DUF3685"/>
    <property type="match status" value="1"/>
</dbReference>
<accession>A0A6H1TTK1</accession>
<evidence type="ECO:0000313" key="5">
    <source>
        <dbReference type="Proteomes" id="UP000500857"/>
    </source>
</evidence>
<evidence type="ECO:0000256" key="1">
    <source>
        <dbReference type="PROSITE-ProRule" id="PRU00169"/>
    </source>
</evidence>
<sequence length="618" mass="68749">MSQTALKLILVDRDPIFLLGLQTVCQACPAFEIVGEAQTARATLELLQNQNGDADLPDAIVADGDLLGDRLDADTADTLLDRLHRDFGRVPLLALSSRPPDRQTLEALGVRGSCPKGIPGSELIAAIREVAEGRSYWHPSLSGSASLAIAAHRGGLLGNLWQDFHRLGLHQIDRQLAEITTQLQHSSLPNVDRWFLEGRQRELIAARWMVDRILAPPAPSSAAMGERRPSPNRPTPATNAPQSAPPSAAGALTLSDPNHEALVEFVPASLFELTLAKIPQVKRNNTGRPMEIDILRPPKKQQLLAIVVGQLEAVLDQLRFSQVQLTQLGSKRSQILEDIWEGAIAEFFGQYYSLWIGEVPGAVQEVWLNGDNPYTVPQELRPTLAPETLGMREIELVPALLQDVAIVRRDILDRIPFVVDLCAYCLFKIPLAIDNRAHAWDSPAARERAQAILENLTIEIANAAIQPLLNQFADVEAIKQNFYERCWMPSREIERLRNDLSWQYRRQQYWQEPKDIFESQYRLFVLGATAIECQSVYASRTQELQQLQGLRLGATLLLETRDAIAPRLRALLVSIGNGARYLLIQIGRGIGLVGRGILQGIGNSLQETRYSKNREQSK</sequence>
<name>A0A6H1TTK1_9CYAN</name>
<dbReference type="PROSITE" id="PS50110">
    <property type="entry name" value="RESPONSE_REGULATORY"/>
    <property type="match status" value="1"/>
</dbReference>
<dbReference type="InterPro" id="IPR001789">
    <property type="entry name" value="Sig_transdc_resp-reg_receiver"/>
</dbReference>
<feature type="compositionally biased region" description="Low complexity" evidence="2">
    <location>
        <begin position="235"/>
        <end position="249"/>
    </location>
</feature>
<gene>
    <name evidence="4" type="ORF">HCG48_04545</name>
</gene>
<dbReference type="CDD" id="cd17535">
    <property type="entry name" value="REC_NarL-like"/>
    <property type="match status" value="1"/>
</dbReference>
<dbReference type="InterPro" id="IPR051015">
    <property type="entry name" value="EvgA-like"/>
</dbReference>
<feature type="domain" description="Response regulatory" evidence="3">
    <location>
        <begin position="7"/>
        <end position="131"/>
    </location>
</feature>
<feature type="region of interest" description="Disordered" evidence="2">
    <location>
        <begin position="219"/>
        <end position="253"/>
    </location>
</feature>
<dbReference type="InterPro" id="IPR058245">
    <property type="entry name" value="NreC/VraR/RcsB-like_REC"/>
</dbReference>
<dbReference type="Proteomes" id="UP000500857">
    <property type="component" value="Chromosome"/>
</dbReference>
<dbReference type="InterPro" id="IPR011006">
    <property type="entry name" value="CheY-like_superfamily"/>
</dbReference>
<evidence type="ECO:0000313" key="4">
    <source>
        <dbReference type="EMBL" id="QIZ69938.1"/>
    </source>
</evidence>
<feature type="modified residue" description="4-aspartylphosphate" evidence="1">
    <location>
        <position position="63"/>
    </location>
</feature>
<proteinExistence type="predicted"/>
<evidence type="ECO:0000259" key="3">
    <source>
        <dbReference type="PROSITE" id="PS50110"/>
    </source>
</evidence>
<dbReference type="AlphaFoldDB" id="A0A6H1TTK1"/>
<reference evidence="4 5" key="1">
    <citation type="submission" date="2020-04" db="EMBL/GenBank/DDBJ databases">
        <authorList>
            <person name="Basu S."/>
            <person name="Maruthanayagam V."/>
            <person name="Chakraborty S."/>
            <person name="Pramanik A."/>
            <person name="Mukherjee J."/>
            <person name="Brink B."/>
        </authorList>
    </citation>
    <scope>NUCLEOTIDE SEQUENCE [LARGE SCALE GENOMIC DNA]</scope>
    <source>
        <strain evidence="4 5">AP17</strain>
    </source>
</reference>
<keyword evidence="5" id="KW-1185">Reference proteome</keyword>
<evidence type="ECO:0000256" key="2">
    <source>
        <dbReference type="SAM" id="MobiDB-lite"/>
    </source>
</evidence>
<dbReference type="PIRSF" id="PIRSF026434">
    <property type="entry name" value="RR_ycf55_prd"/>
    <property type="match status" value="1"/>
</dbReference>
<dbReference type="GO" id="GO:0000160">
    <property type="term" value="P:phosphorelay signal transduction system"/>
    <property type="evidence" value="ECO:0007669"/>
    <property type="project" value="InterPro"/>
</dbReference>
<dbReference type="KEGG" id="oxy:HCG48_04545"/>
<dbReference type="Gene3D" id="3.40.50.2300">
    <property type="match status" value="1"/>
</dbReference>
<dbReference type="PANTHER" id="PTHR45566">
    <property type="entry name" value="HTH-TYPE TRANSCRIPTIONAL REGULATOR YHJB-RELATED"/>
    <property type="match status" value="1"/>
</dbReference>
<dbReference type="InterPro" id="IPR022552">
    <property type="entry name" value="UPF_Ycf55"/>
</dbReference>
<keyword evidence="1" id="KW-0597">Phosphoprotein</keyword>
<dbReference type="EMBL" id="CP051167">
    <property type="protein sequence ID" value="QIZ69938.1"/>
    <property type="molecule type" value="Genomic_DNA"/>
</dbReference>
<dbReference type="InterPro" id="IPR016837">
    <property type="entry name" value="Uncharacterised_Ycf55_cyanobac"/>
</dbReference>
<dbReference type="SUPFAM" id="SSF52172">
    <property type="entry name" value="CheY-like"/>
    <property type="match status" value="1"/>
</dbReference>
<dbReference type="RefSeq" id="WP_168568095.1">
    <property type="nucleotide sequence ID" value="NZ_CP051167.1"/>
</dbReference>
<dbReference type="PANTHER" id="PTHR45566:SF1">
    <property type="entry name" value="HTH-TYPE TRANSCRIPTIONAL REGULATOR YHJB-RELATED"/>
    <property type="match status" value="1"/>
</dbReference>
<protein>
    <submittedName>
        <fullName evidence="4">DUF3685 domain-containing protein</fullName>
    </submittedName>
</protein>
<organism evidence="4 5">
    <name type="scientific">Oxynema aestuarii AP17</name>
    <dbReference type="NCBI Taxonomy" id="2064643"/>
    <lineage>
        <taxon>Bacteria</taxon>
        <taxon>Bacillati</taxon>
        <taxon>Cyanobacteriota</taxon>
        <taxon>Cyanophyceae</taxon>
        <taxon>Oscillatoriophycideae</taxon>
        <taxon>Oscillatoriales</taxon>
        <taxon>Oscillatoriaceae</taxon>
        <taxon>Oxynema</taxon>
        <taxon>Oxynema aestuarii</taxon>
    </lineage>
</organism>